<comment type="similarity">
    <text evidence="1 3">Belongs to the ETS family.</text>
</comment>
<dbReference type="PROSITE" id="PS00345">
    <property type="entry name" value="ETS_DOMAIN_1"/>
    <property type="match status" value="1"/>
</dbReference>
<dbReference type="PRINTS" id="PR00454">
    <property type="entry name" value="ETSDOMAIN"/>
</dbReference>
<sequence>MRNQDAKETRQKKNQRLRNVVLEMDVINIMDGKKKKKIKFGTNEARHVTGGNDHQATTCLPWTHHTRRSITGERHHGRKNRRNKTHPEELVPYEPEVYRPPPEYYQYLSDSESHASILEHYWEYPPHIHGDLDGFPDSQLTELQSVQPPQLQHLYRHMEIEQMHVLDPTMTAAHSQLPLTHQVSYLPRICLPYPSPAPPSSEEDDHERQSPPLEVSDGEMDPRDTSYGMLLGESGSKKKIRLYQFLLELLHNGDMKDSIWWVDKDKGTFQFSSKHKEALAHRWGIQKGNRKKMTYQKMARALRNYGKTGEVRKVKKKLTYQFSGEVLLKMYSGRKHFHH</sequence>
<dbReference type="PANTHER" id="PTHR11849:SF16">
    <property type="entry name" value="TRANSCRIPTION FACTOR PU.1"/>
    <property type="match status" value="1"/>
</dbReference>
<name>A0ABN9KQ54_9NEOB</name>
<dbReference type="PROSITE" id="PS00346">
    <property type="entry name" value="ETS_DOMAIN_2"/>
    <property type="match status" value="1"/>
</dbReference>
<keyword evidence="7" id="KW-1185">Reference proteome</keyword>
<evidence type="ECO:0000256" key="2">
    <source>
        <dbReference type="ARBA" id="ARBA00023125"/>
    </source>
</evidence>
<dbReference type="EMBL" id="CAUEEQ010000447">
    <property type="protein sequence ID" value="CAJ0916879.1"/>
    <property type="molecule type" value="Genomic_DNA"/>
</dbReference>
<evidence type="ECO:0000256" key="1">
    <source>
        <dbReference type="ARBA" id="ARBA00005562"/>
    </source>
</evidence>
<organism evidence="6 7">
    <name type="scientific">Ranitomeya imitator</name>
    <name type="common">mimic poison frog</name>
    <dbReference type="NCBI Taxonomy" id="111125"/>
    <lineage>
        <taxon>Eukaryota</taxon>
        <taxon>Metazoa</taxon>
        <taxon>Chordata</taxon>
        <taxon>Craniata</taxon>
        <taxon>Vertebrata</taxon>
        <taxon>Euteleostomi</taxon>
        <taxon>Amphibia</taxon>
        <taxon>Batrachia</taxon>
        <taxon>Anura</taxon>
        <taxon>Neobatrachia</taxon>
        <taxon>Hyloidea</taxon>
        <taxon>Dendrobatidae</taxon>
        <taxon>Dendrobatinae</taxon>
        <taxon>Ranitomeya</taxon>
    </lineage>
</organism>
<feature type="domain" description="ETS" evidence="5">
    <location>
        <begin position="240"/>
        <end position="323"/>
    </location>
</feature>
<dbReference type="InterPro" id="IPR046328">
    <property type="entry name" value="ETS_fam"/>
</dbReference>
<dbReference type="PANTHER" id="PTHR11849">
    <property type="entry name" value="ETS"/>
    <property type="match status" value="1"/>
</dbReference>
<evidence type="ECO:0000313" key="7">
    <source>
        <dbReference type="Proteomes" id="UP001176940"/>
    </source>
</evidence>
<keyword evidence="2 3" id="KW-0238">DNA-binding</keyword>
<evidence type="ECO:0000256" key="3">
    <source>
        <dbReference type="RuleBase" id="RU004019"/>
    </source>
</evidence>
<accession>A0ABN9KQ54</accession>
<dbReference type="InterPro" id="IPR000418">
    <property type="entry name" value="Ets_dom"/>
</dbReference>
<dbReference type="PROSITE" id="PS50061">
    <property type="entry name" value="ETS_DOMAIN_3"/>
    <property type="match status" value="1"/>
</dbReference>
<evidence type="ECO:0000313" key="6">
    <source>
        <dbReference type="EMBL" id="CAJ0916879.1"/>
    </source>
</evidence>
<dbReference type="Proteomes" id="UP001176940">
    <property type="component" value="Unassembled WGS sequence"/>
</dbReference>
<dbReference type="Gene3D" id="1.10.10.10">
    <property type="entry name" value="Winged helix-like DNA-binding domain superfamily/Winged helix DNA-binding domain"/>
    <property type="match status" value="1"/>
</dbReference>
<dbReference type="SMART" id="SM00413">
    <property type="entry name" value="ETS"/>
    <property type="match status" value="1"/>
</dbReference>
<keyword evidence="3" id="KW-0539">Nucleus</keyword>
<dbReference type="InterPro" id="IPR036388">
    <property type="entry name" value="WH-like_DNA-bd_sf"/>
</dbReference>
<protein>
    <recommendedName>
        <fullName evidence="5">ETS domain-containing protein</fullName>
    </recommendedName>
</protein>
<proteinExistence type="inferred from homology"/>
<evidence type="ECO:0000256" key="4">
    <source>
        <dbReference type="SAM" id="MobiDB-lite"/>
    </source>
</evidence>
<dbReference type="SUPFAM" id="SSF46785">
    <property type="entry name" value="Winged helix' DNA-binding domain"/>
    <property type="match status" value="1"/>
</dbReference>
<evidence type="ECO:0000259" key="5">
    <source>
        <dbReference type="PROSITE" id="PS50061"/>
    </source>
</evidence>
<reference evidence="6" key="1">
    <citation type="submission" date="2023-07" db="EMBL/GenBank/DDBJ databases">
        <authorList>
            <person name="Stuckert A."/>
        </authorList>
    </citation>
    <scope>NUCLEOTIDE SEQUENCE</scope>
</reference>
<comment type="subcellular location">
    <subcellularLocation>
        <location evidence="3">Nucleus</location>
    </subcellularLocation>
</comment>
<feature type="region of interest" description="Disordered" evidence="4">
    <location>
        <begin position="194"/>
        <end position="231"/>
    </location>
</feature>
<dbReference type="Pfam" id="PF00178">
    <property type="entry name" value="Ets"/>
    <property type="match status" value="1"/>
</dbReference>
<comment type="caution">
    <text evidence="6">The sequence shown here is derived from an EMBL/GenBank/DDBJ whole genome shotgun (WGS) entry which is preliminary data.</text>
</comment>
<gene>
    <name evidence="6" type="ORF">RIMI_LOCUS384403</name>
</gene>
<dbReference type="InterPro" id="IPR036390">
    <property type="entry name" value="WH_DNA-bd_sf"/>
</dbReference>